<dbReference type="AlphaFoldDB" id="A0A087B3F1"/>
<dbReference type="RefSeq" id="WP_033514781.1">
    <property type="nucleotide sequence ID" value="NZ_JGYV01000001.1"/>
</dbReference>
<dbReference type="STRING" id="1688.BCUN_0044"/>
<comment type="caution">
    <text evidence="2">The sequence shown here is derived from an EMBL/GenBank/DDBJ whole genome shotgun (WGS) entry which is preliminary data.</text>
</comment>
<name>A0A087B3F1_9BIFI</name>
<proteinExistence type="predicted"/>
<dbReference type="InterPro" id="IPR036779">
    <property type="entry name" value="LysM_dom_sf"/>
</dbReference>
<reference evidence="2 3" key="1">
    <citation type="submission" date="2014-03" db="EMBL/GenBank/DDBJ databases">
        <title>Genomics of Bifidobacteria.</title>
        <authorList>
            <person name="Ventura M."/>
            <person name="Milani C."/>
            <person name="Lugli G.A."/>
        </authorList>
    </citation>
    <scope>NUCLEOTIDE SEQUENCE [LARGE SCALE GENOMIC DNA]</scope>
    <source>
        <strain evidence="2 3">LMG 10738</strain>
    </source>
</reference>
<dbReference type="OrthoDB" id="5084290at2"/>
<protein>
    <recommendedName>
        <fullName evidence="1">LysM domain-containing protein</fullName>
    </recommendedName>
</protein>
<keyword evidence="3" id="KW-1185">Reference proteome</keyword>
<dbReference type="CDD" id="cd00118">
    <property type="entry name" value="LysM"/>
    <property type="match status" value="1"/>
</dbReference>
<sequence length="94" mass="10120">MEISERNGLGRWRHAALAILAGCALCVPLGWASGMGGDRADEYVGQTVRYTVRPGDTLWSIAERVDGTSVDQLKRINKLEGAALRAGQQLLLPA</sequence>
<evidence type="ECO:0000313" key="3">
    <source>
        <dbReference type="Proteomes" id="UP000029067"/>
    </source>
</evidence>
<dbReference type="InterPro" id="IPR018392">
    <property type="entry name" value="LysM"/>
</dbReference>
<dbReference type="EMBL" id="JGYV01000001">
    <property type="protein sequence ID" value="KFI65551.1"/>
    <property type="molecule type" value="Genomic_DNA"/>
</dbReference>
<accession>A0A087B3F1</accession>
<feature type="domain" description="LysM" evidence="1">
    <location>
        <begin position="48"/>
        <end position="92"/>
    </location>
</feature>
<dbReference type="PROSITE" id="PS51782">
    <property type="entry name" value="LYSM"/>
    <property type="match status" value="1"/>
</dbReference>
<dbReference type="SUPFAM" id="SSF54106">
    <property type="entry name" value="LysM domain"/>
    <property type="match status" value="1"/>
</dbReference>
<dbReference type="Proteomes" id="UP000029067">
    <property type="component" value="Unassembled WGS sequence"/>
</dbReference>
<organism evidence="2 3">
    <name type="scientific">Bifidobacterium cuniculi</name>
    <dbReference type="NCBI Taxonomy" id="1688"/>
    <lineage>
        <taxon>Bacteria</taxon>
        <taxon>Bacillati</taxon>
        <taxon>Actinomycetota</taxon>
        <taxon>Actinomycetes</taxon>
        <taxon>Bifidobacteriales</taxon>
        <taxon>Bifidobacteriaceae</taxon>
        <taxon>Bifidobacterium</taxon>
    </lineage>
</organism>
<dbReference type="Gene3D" id="3.10.350.10">
    <property type="entry name" value="LysM domain"/>
    <property type="match status" value="1"/>
</dbReference>
<dbReference type="Pfam" id="PF01476">
    <property type="entry name" value="LysM"/>
    <property type="match status" value="1"/>
</dbReference>
<gene>
    <name evidence="2" type="ORF">BCUN_0044</name>
</gene>
<evidence type="ECO:0000313" key="2">
    <source>
        <dbReference type="EMBL" id="KFI65551.1"/>
    </source>
</evidence>
<evidence type="ECO:0000259" key="1">
    <source>
        <dbReference type="PROSITE" id="PS51782"/>
    </source>
</evidence>
<dbReference type="SMART" id="SM00257">
    <property type="entry name" value="LysM"/>
    <property type="match status" value="1"/>
</dbReference>